<protein>
    <submittedName>
        <fullName evidence="1">Uncharacterized protein</fullName>
    </submittedName>
</protein>
<proteinExistence type="predicted"/>
<evidence type="ECO:0000313" key="2">
    <source>
        <dbReference type="Proteomes" id="UP000692954"/>
    </source>
</evidence>
<reference evidence="1" key="1">
    <citation type="submission" date="2021-01" db="EMBL/GenBank/DDBJ databases">
        <authorList>
            <consortium name="Genoscope - CEA"/>
            <person name="William W."/>
        </authorList>
    </citation>
    <scope>NUCLEOTIDE SEQUENCE</scope>
</reference>
<comment type="caution">
    <text evidence="1">The sequence shown here is derived from an EMBL/GenBank/DDBJ whole genome shotgun (WGS) entry which is preliminary data.</text>
</comment>
<dbReference type="Proteomes" id="UP000692954">
    <property type="component" value="Unassembled WGS sequence"/>
</dbReference>
<dbReference type="AlphaFoldDB" id="A0A8S1L327"/>
<dbReference type="EMBL" id="CAJJDN010000013">
    <property type="protein sequence ID" value="CAD8059893.1"/>
    <property type="molecule type" value="Genomic_DNA"/>
</dbReference>
<accession>A0A8S1L327</accession>
<gene>
    <name evidence="1" type="ORF">PSON_ATCC_30995.1.T0130506</name>
</gene>
<evidence type="ECO:0000313" key="1">
    <source>
        <dbReference type="EMBL" id="CAD8059893.1"/>
    </source>
</evidence>
<sequence length="197" mass="23274">MNKNLNIPSSSSNNPQQKLTKIQKIIQQVDQDKQEYFFELLNQTLMEILSNEVEYNLFEYINEDITIGQCWNFEFEGKKNFKGKTIGGVLIFQSDHPVRAPEFYFNPVESGGQVDRVIQHENIYGDHSLCHPIFLPYVWNKRKFDPFEILQKIQNRFDNPSTEDSVQNPMFFSKSEQEKKEIQQKQAQFLPDFFSMS</sequence>
<dbReference type="CDD" id="cd00195">
    <property type="entry name" value="UBCc_UEV"/>
    <property type="match status" value="1"/>
</dbReference>
<organism evidence="1 2">
    <name type="scientific">Paramecium sonneborni</name>
    <dbReference type="NCBI Taxonomy" id="65129"/>
    <lineage>
        <taxon>Eukaryota</taxon>
        <taxon>Sar</taxon>
        <taxon>Alveolata</taxon>
        <taxon>Ciliophora</taxon>
        <taxon>Intramacronucleata</taxon>
        <taxon>Oligohymenophorea</taxon>
        <taxon>Peniculida</taxon>
        <taxon>Parameciidae</taxon>
        <taxon>Paramecium</taxon>
    </lineage>
</organism>
<keyword evidence="2" id="KW-1185">Reference proteome</keyword>
<name>A0A8S1L327_9CILI</name>